<proteinExistence type="predicted"/>
<evidence type="ECO:0000313" key="2">
    <source>
        <dbReference type="Proteomes" id="UP001519290"/>
    </source>
</evidence>
<organism evidence="1 2">
    <name type="scientific">Brachybacterium sacelli</name>
    <dbReference type="NCBI Taxonomy" id="173364"/>
    <lineage>
        <taxon>Bacteria</taxon>
        <taxon>Bacillati</taxon>
        <taxon>Actinomycetota</taxon>
        <taxon>Actinomycetes</taxon>
        <taxon>Micrococcales</taxon>
        <taxon>Dermabacteraceae</taxon>
        <taxon>Brachybacterium</taxon>
    </lineage>
</organism>
<dbReference type="EMBL" id="JAGIOD010000001">
    <property type="protein sequence ID" value="MBP2381434.1"/>
    <property type="molecule type" value="Genomic_DNA"/>
</dbReference>
<accession>A0ABS4WZ07</accession>
<comment type="caution">
    <text evidence="1">The sequence shown here is derived from an EMBL/GenBank/DDBJ whole genome shotgun (WGS) entry which is preliminary data.</text>
</comment>
<dbReference type="Proteomes" id="UP001519290">
    <property type="component" value="Unassembled WGS sequence"/>
</dbReference>
<dbReference type="RefSeq" id="WP_209900575.1">
    <property type="nucleotide sequence ID" value="NZ_BAAAJW010000002.1"/>
</dbReference>
<reference evidence="1 2" key="1">
    <citation type="submission" date="2021-03" db="EMBL/GenBank/DDBJ databases">
        <title>Sequencing the genomes of 1000 actinobacteria strains.</title>
        <authorList>
            <person name="Klenk H.-P."/>
        </authorList>
    </citation>
    <scope>NUCLEOTIDE SEQUENCE [LARGE SCALE GENOMIC DNA]</scope>
    <source>
        <strain evidence="1 2">DSM 14566</strain>
    </source>
</reference>
<evidence type="ECO:0000313" key="1">
    <source>
        <dbReference type="EMBL" id="MBP2381434.1"/>
    </source>
</evidence>
<keyword evidence="2" id="KW-1185">Reference proteome</keyword>
<protein>
    <submittedName>
        <fullName evidence="1">Uncharacterized protein</fullName>
    </submittedName>
</protein>
<gene>
    <name evidence="1" type="ORF">JOF43_001391</name>
</gene>
<sequence>MQTTNTSVLARRIRITSDHTTLPYEAGWATEAVFFTQVEGDHPELSVSTEISPDGITWIPRGEARTLPEDQAMLDSSLTVFGTWVRLKIEGASEERPARILVHLNLKG</sequence>
<name>A0ABS4WZ07_9MICO</name>